<evidence type="ECO:0000256" key="9">
    <source>
        <dbReference type="ARBA" id="ARBA00023264"/>
    </source>
</evidence>
<keyword evidence="9" id="KW-1208">Phospholipid metabolism</keyword>
<keyword evidence="6" id="KW-0520">NAD</keyword>
<evidence type="ECO:0000256" key="3">
    <source>
        <dbReference type="ARBA" id="ARBA00022723"/>
    </source>
</evidence>
<dbReference type="InterPro" id="IPR016205">
    <property type="entry name" value="Glycerol_DH"/>
</dbReference>
<dbReference type="SUPFAM" id="SSF56796">
    <property type="entry name" value="Dehydroquinate synthase-like"/>
    <property type="match status" value="1"/>
</dbReference>
<keyword evidence="5" id="KW-0560">Oxidoreductase</keyword>
<dbReference type="InterPro" id="IPR032837">
    <property type="entry name" value="G1PDH"/>
</dbReference>
<dbReference type="GO" id="GO:0046872">
    <property type="term" value="F:metal ion binding"/>
    <property type="evidence" value="ECO:0007669"/>
    <property type="project" value="UniProtKB-KW"/>
</dbReference>
<evidence type="ECO:0000256" key="6">
    <source>
        <dbReference type="ARBA" id="ARBA00023027"/>
    </source>
</evidence>
<dbReference type="GO" id="GO:0008654">
    <property type="term" value="P:phospholipid biosynthetic process"/>
    <property type="evidence" value="ECO:0007669"/>
    <property type="project" value="UniProtKB-KW"/>
</dbReference>
<proteinExistence type="predicted"/>
<dbReference type="PANTHER" id="PTHR43616">
    <property type="entry name" value="GLYCEROL DEHYDROGENASE"/>
    <property type="match status" value="1"/>
</dbReference>
<evidence type="ECO:0000256" key="2">
    <source>
        <dbReference type="ARBA" id="ARBA00022516"/>
    </source>
</evidence>
<evidence type="ECO:0000256" key="5">
    <source>
        <dbReference type="ARBA" id="ARBA00023002"/>
    </source>
</evidence>
<dbReference type="CDD" id="cd08174">
    <property type="entry name" value="G1PDH-like"/>
    <property type="match status" value="1"/>
</dbReference>
<sequence length="352" mass="37114">MQLLGRTFPAPLHVDISVGALSRLGAVVSDHRIAPDGRVAVILSTGSGRQFRSEIESQIPGAQFFELSNGSAVAADAIAEQLKDFSSVVGVGGGRVLDAAKYSAGKANLPMIAVATNLAHDGIASPVAILEHDGTRSSNGVPIPAAVIVDLELISRGPERFLSAGVGDVLSNLSAVADWELARDVIGESEDGLAVAMARTAATSLLHHPGTVRDLDFLNTLAQGLVLSGLAMAVAGNTRPCSGACHEISHAIDRLFPEKSAPHGEQVAVGALFATFVRGDDQLLHNMLAALRRHHMPVLPADLNLTDQEFAEAVEFAPRTRPDRFTILEHKNMDLAQSAQRVSEFVQLVETS</sequence>
<evidence type="ECO:0000256" key="8">
    <source>
        <dbReference type="ARBA" id="ARBA00023209"/>
    </source>
</evidence>
<keyword evidence="7" id="KW-0443">Lipid metabolism</keyword>
<dbReference type="PANTHER" id="PTHR43616:SF5">
    <property type="entry name" value="GLYCEROL DEHYDROGENASE 1"/>
    <property type="match status" value="1"/>
</dbReference>
<dbReference type="GO" id="GO:0016614">
    <property type="term" value="F:oxidoreductase activity, acting on CH-OH group of donors"/>
    <property type="evidence" value="ECO:0007669"/>
    <property type="project" value="InterPro"/>
</dbReference>
<accession>A0A6J5Z8X7</accession>
<keyword evidence="2" id="KW-0444">Lipid biosynthesis</keyword>
<evidence type="ECO:0000313" key="10">
    <source>
        <dbReference type="EMBL" id="CAB4337522.1"/>
    </source>
</evidence>
<reference evidence="10" key="1">
    <citation type="submission" date="2020-05" db="EMBL/GenBank/DDBJ databases">
        <authorList>
            <person name="Chiriac C."/>
            <person name="Salcher M."/>
            <person name="Ghai R."/>
            <person name="Kavagutti S V."/>
        </authorList>
    </citation>
    <scope>NUCLEOTIDE SEQUENCE</scope>
</reference>
<dbReference type="Gene3D" id="1.20.1090.10">
    <property type="entry name" value="Dehydroquinate synthase-like - alpha domain"/>
    <property type="match status" value="1"/>
</dbReference>
<evidence type="ECO:0000256" key="1">
    <source>
        <dbReference type="ARBA" id="ARBA00022490"/>
    </source>
</evidence>
<dbReference type="Gene3D" id="3.40.50.1970">
    <property type="match status" value="1"/>
</dbReference>
<dbReference type="EMBL" id="CAESAJ010000060">
    <property type="protein sequence ID" value="CAB4337522.1"/>
    <property type="molecule type" value="Genomic_DNA"/>
</dbReference>
<keyword evidence="1" id="KW-0963">Cytoplasm</keyword>
<protein>
    <submittedName>
        <fullName evidence="10">Unannotated protein</fullName>
    </submittedName>
</protein>
<dbReference type="Pfam" id="PF13685">
    <property type="entry name" value="Fe-ADH_2"/>
    <property type="match status" value="1"/>
</dbReference>
<evidence type="ECO:0000256" key="4">
    <source>
        <dbReference type="ARBA" id="ARBA00022857"/>
    </source>
</evidence>
<dbReference type="AlphaFoldDB" id="A0A6J5Z8X7"/>
<gene>
    <name evidence="10" type="ORF">UFOPK3770_00682</name>
</gene>
<evidence type="ECO:0000256" key="7">
    <source>
        <dbReference type="ARBA" id="ARBA00023098"/>
    </source>
</evidence>
<dbReference type="PIRSF" id="PIRSF000112">
    <property type="entry name" value="Glycerol_dehydrogenase"/>
    <property type="match status" value="1"/>
</dbReference>
<keyword evidence="8" id="KW-0594">Phospholipid biosynthesis</keyword>
<name>A0A6J5Z8X7_9ZZZZ</name>
<keyword evidence="4" id="KW-0521">NADP</keyword>
<keyword evidence="3" id="KW-0479">Metal-binding</keyword>
<organism evidence="10">
    <name type="scientific">freshwater metagenome</name>
    <dbReference type="NCBI Taxonomy" id="449393"/>
    <lineage>
        <taxon>unclassified sequences</taxon>
        <taxon>metagenomes</taxon>
        <taxon>ecological metagenomes</taxon>
    </lineage>
</organism>